<dbReference type="InterPro" id="IPR050809">
    <property type="entry name" value="UgpAE/MalFG_permease"/>
</dbReference>
<dbReference type="CDD" id="cd06261">
    <property type="entry name" value="TM_PBP2"/>
    <property type="match status" value="1"/>
</dbReference>
<evidence type="ECO:0000256" key="2">
    <source>
        <dbReference type="ARBA" id="ARBA00022448"/>
    </source>
</evidence>
<reference evidence="9 10" key="1">
    <citation type="submission" date="2016-10" db="EMBL/GenBank/DDBJ databases">
        <authorList>
            <person name="de Groot N.N."/>
        </authorList>
    </citation>
    <scope>NUCLEOTIDE SEQUENCE [LARGE SCALE GENOMIC DNA]</scope>
    <source>
        <strain evidence="9 10">CPCC 202699</strain>
    </source>
</reference>
<dbReference type="Gene3D" id="1.10.3720.10">
    <property type="entry name" value="MetI-like"/>
    <property type="match status" value="1"/>
</dbReference>
<keyword evidence="4 7" id="KW-0812">Transmembrane</keyword>
<accession>A0A1H3EZQ2</accession>
<keyword evidence="6 7" id="KW-0472">Membrane</keyword>
<evidence type="ECO:0000256" key="7">
    <source>
        <dbReference type="RuleBase" id="RU363032"/>
    </source>
</evidence>
<evidence type="ECO:0000259" key="8">
    <source>
        <dbReference type="PROSITE" id="PS50928"/>
    </source>
</evidence>
<organism evidence="9 10">
    <name type="scientific">Amycolatopsis xylanica</name>
    <dbReference type="NCBI Taxonomy" id="589385"/>
    <lineage>
        <taxon>Bacteria</taxon>
        <taxon>Bacillati</taxon>
        <taxon>Actinomycetota</taxon>
        <taxon>Actinomycetes</taxon>
        <taxon>Pseudonocardiales</taxon>
        <taxon>Pseudonocardiaceae</taxon>
        <taxon>Amycolatopsis</taxon>
    </lineage>
</organism>
<evidence type="ECO:0000256" key="4">
    <source>
        <dbReference type="ARBA" id="ARBA00022692"/>
    </source>
</evidence>
<evidence type="ECO:0000256" key="3">
    <source>
        <dbReference type="ARBA" id="ARBA00022475"/>
    </source>
</evidence>
<protein>
    <submittedName>
        <fullName evidence="9">Multiple sugar transport system permease protein</fullName>
    </submittedName>
</protein>
<evidence type="ECO:0000256" key="6">
    <source>
        <dbReference type="ARBA" id="ARBA00023136"/>
    </source>
</evidence>
<keyword evidence="9" id="KW-0762">Sugar transport</keyword>
<dbReference type="STRING" id="589385.SAMN05421504_1031047"/>
<evidence type="ECO:0000256" key="1">
    <source>
        <dbReference type="ARBA" id="ARBA00004651"/>
    </source>
</evidence>
<evidence type="ECO:0000313" key="10">
    <source>
        <dbReference type="Proteomes" id="UP000199515"/>
    </source>
</evidence>
<dbReference type="AlphaFoldDB" id="A0A1H3EZQ2"/>
<feature type="transmembrane region" description="Helical" evidence="7">
    <location>
        <begin position="12"/>
        <end position="33"/>
    </location>
</feature>
<dbReference type="InterPro" id="IPR035906">
    <property type="entry name" value="MetI-like_sf"/>
</dbReference>
<dbReference type="EMBL" id="FNON01000003">
    <property type="protein sequence ID" value="SDX84282.1"/>
    <property type="molecule type" value="Genomic_DNA"/>
</dbReference>
<dbReference type="OrthoDB" id="3210259at2"/>
<feature type="transmembrane region" description="Helical" evidence="7">
    <location>
        <begin position="258"/>
        <end position="280"/>
    </location>
</feature>
<dbReference type="GO" id="GO:0005886">
    <property type="term" value="C:plasma membrane"/>
    <property type="evidence" value="ECO:0007669"/>
    <property type="project" value="UniProtKB-SubCell"/>
</dbReference>
<dbReference type="RefSeq" id="WP_091290309.1">
    <property type="nucleotide sequence ID" value="NZ_FNON01000003.1"/>
</dbReference>
<sequence>MAHRKTRLPYLLVLPAVLLFAGFVVAPGIYALVLSFQQRKVSGGLLGTGGSTVFAGIDNYASVFGDAELWHSVLRMLAVGAISIPGTVGLALLFALMLDVPRTRLGRFSRLAIFLPYAVPGVIATLMWGFLYLPATSPFGGDFFGTTSVFFSVGNIVVWGAAGFNMIVIFTALRALPPEVYEAAKLDGCSEFQIALRIKVPMVRPAIWMCALFSALAALQLFNEPNTLRPLSNAISSTWVPLMKIYNDAFVDSDLYRAAATSVLFTVMALAVSFIAARLVRR</sequence>
<dbReference type="PANTHER" id="PTHR43227">
    <property type="entry name" value="BLL4140 PROTEIN"/>
    <property type="match status" value="1"/>
</dbReference>
<feature type="transmembrane region" description="Helical" evidence="7">
    <location>
        <begin position="153"/>
        <end position="176"/>
    </location>
</feature>
<dbReference type="PROSITE" id="PS50928">
    <property type="entry name" value="ABC_TM1"/>
    <property type="match status" value="1"/>
</dbReference>
<dbReference type="Pfam" id="PF00528">
    <property type="entry name" value="BPD_transp_1"/>
    <property type="match status" value="1"/>
</dbReference>
<dbReference type="InterPro" id="IPR000515">
    <property type="entry name" value="MetI-like"/>
</dbReference>
<dbReference type="Proteomes" id="UP000199515">
    <property type="component" value="Unassembled WGS sequence"/>
</dbReference>
<proteinExistence type="inferred from homology"/>
<evidence type="ECO:0000256" key="5">
    <source>
        <dbReference type="ARBA" id="ARBA00022989"/>
    </source>
</evidence>
<keyword evidence="2 7" id="KW-0813">Transport</keyword>
<feature type="transmembrane region" description="Helical" evidence="7">
    <location>
        <begin position="206"/>
        <end position="222"/>
    </location>
</feature>
<feature type="domain" description="ABC transmembrane type-1" evidence="8">
    <location>
        <begin position="73"/>
        <end position="276"/>
    </location>
</feature>
<keyword evidence="10" id="KW-1185">Reference proteome</keyword>
<comment type="similarity">
    <text evidence="7">Belongs to the binding-protein-dependent transport system permease family.</text>
</comment>
<comment type="subcellular location">
    <subcellularLocation>
        <location evidence="1 7">Cell membrane</location>
        <topology evidence="1 7">Multi-pass membrane protein</topology>
    </subcellularLocation>
</comment>
<gene>
    <name evidence="9" type="ORF">SAMN05421504_1031047</name>
</gene>
<feature type="transmembrane region" description="Helical" evidence="7">
    <location>
        <begin position="111"/>
        <end position="133"/>
    </location>
</feature>
<keyword evidence="3" id="KW-1003">Cell membrane</keyword>
<dbReference type="SUPFAM" id="SSF161098">
    <property type="entry name" value="MetI-like"/>
    <property type="match status" value="1"/>
</dbReference>
<evidence type="ECO:0000313" key="9">
    <source>
        <dbReference type="EMBL" id="SDX84282.1"/>
    </source>
</evidence>
<keyword evidence="5 7" id="KW-1133">Transmembrane helix</keyword>
<name>A0A1H3EZQ2_9PSEU</name>
<feature type="transmembrane region" description="Helical" evidence="7">
    <location>
        <begin position="76"/>
        <end position="99"/>
    </location>
</feature>
<dbReference type="GO" id="GO:0055085">
    <property type="term" value="P:transmembrane transport"/>
    <property type="evidence" value="ECO:0007669"/>
    <property type="project" value="InterPro"/>
</dbReference>
<dbReference type="PANTHER" id="PTHR43227:SF8">
    <property type="entry name" value="DIACETYLCHITOBIOSE UPTAKE SYSTEM PERMEASE PROTEIN DASB"/>
    <property type="match status" value="1"/>
</dbReference>